<organism evidence="2">
    <name type="scientific">Panstrongylus lignarius</name>
    <dbReference type="NCBI Taxonomy" id="156445"/>
    <lineage>
        <taxon>Eukaryota</taxon>
        <taxon>Metazoa</taxon>
        <taxon>Ecdysozoa</taxon>
        <taxon>Arthropoda</taxon>
        <taxon>Hexapoda</taxon>
        <taxon>Insecta</taxon>
        <taxon>Pterygota</taxon>
        <taxon>Neoptera</taxon>
        <taxon>Paraneoptera</taxon>
        <taxon>Hemiptera</taxon>
        <taxon>Heteroptera</taxon>
        <taxon>Panheteroptera</taxon>
        <taxon>Cimicomorpha</taxon>
        <taxon>Reduviidae</taxon>
        <taxon>Triatominae</taxon>
        <taxon>Panstrongylus</taxon>
    </lineage>
</organism>
<dbReference type="AlphaFoldDB" id="A0A224Y3H4"/>
<protein>
    <submittedName>
        <fullName evidence="2">Uncharacterized protein</fullName>
    </submittedName>
</protein>
<evidence type="ECO:0000313" key="2">
    <source>
        <dbReference type="EMBL" id="JAW14989.1"/>
    </source>
</evidence>
<proteinExistence type="predicted"/>
<evidence type="ECO:0000256" key="1">
    <source>
        <dbReference type="SAM" id="Phobius"/>
    </source>
</evidence>
<name>A0A224Y3H4_9HEMI</name>
<reference evidence="2" key="1">
    <citation type="journal article" date="2018" name="PLoS Negl. Trop. Dis.">
        <title>An insight into the salivary gland and fat body transcriptome of Panstrongylus lignarius (Hemiptera: Heteroptera), the main vector of Chagas disease in Peru.</title>
        <authorList>
            <person name="Nevoa J.C."/>
            <person name="Mendes M.T."/>
            <person name="da Silva M.V."/>
            <person name="Soares S.C."/>
            <person name="Oliveira C.J.F."/>
            <person name="Ribeiro J.M.C."/>
        </authorList>
    </citation>
    <scope>NUCLEOTIDE SEQUENCE</scope>
</reference>
<sequence>MIVPIEDILSVNFVIHVIWIMMNYIVISGEIICTVISVMLMAFISIIILTISCESIFETNTIYAKRGNVTMKNSLQYLELILISKRIGLQLIVRG</sequence>
<dbReference type="EMBL" id="GFTR01001437">
    <property type="protein sequence ID" value="JAW14989.1"/>
    <property type="molecule type" value="Transcribed_RNA"/>
</dbReference>
<keyword evidence="1" id="KW-1133">Transmembrane helix</keyword>
<feature type="transmembrane region" description="Helical" evidence="1">
    <location>
        <begin position="7"/>
        <end position="25"/>
    </location>
</feature>
<accession>A0A224Y3H4</accession>
<keyword evidence="1" id="KW-0812">Transmembrane</keyword>
<feature type="transmembrane region" description="Helical" evidence="1">
    <location>
        <begin position="31"/>
        <end position="57"/>
    </location>
</feature>
<keyword evidence="1" id="KW-0472">Membrane</keyword>